<reference evidence="1" key="1">
    <citation type="journal article" date="2019" name="bioRxiv">
        <title>The Genome of the Zebra Mussel, Dreissena polymorpha: A Resource for Invasive Species Research.</title>
        <authorList>
            <person name="McCartney M.A."/>
            <person name="Auch B."/>
            <person name="Kono T."/>
            <person name="Mallez S."/>
            <person name="Zhang Y."/>
            <person name="Obille A."/>
            <person name="Becker A."/>
            <person name="Abrahante J.E."/>
            <person name="Garbe J."/>
            <person name="Badalamenti J.P."/>
            <person name="Herman A."/>
            <person name="Mangelson H."/>
            <person name="Liachko I."/>
            <person name="Sullivan S."/>
            <person name="Sone E.D."/>
            <person name="Koren S."/>
            <person name="Silverstein K.A.T."/>
            <person name="Beckman K.B."/>
            <person name="Gohl D.M."/>
        </authorList>
    </citation>
    <scope>NUCLEOTIDE SEQUENCE</scope>
    <source>
        <strain evidence="1">Duluth1</strain>
        <tissue evidence="1">Whole animal</tissue>
    </source>
</reference>
<accession>A0A9D4ME05</accession>
<proteinExistence type="predicted"/>
<protein>
    <submittedName>
        <fullName evidence="1">Uncharacterized protein</fullName>
    </submittedName>
</protein>
<reference evidence="1" key="2">
    <citation type="submission" date="2020-11" db="EMBL/GenBank/DDBJ databases">
        <authorList>
            <person name="McCartney M.A."/>
            <person name="Auch B."/>
            <person name="Kono T."/>
            <person name="Mallez S."/>
            <person name="Becker A."/>
            <person name="Gohl D.M."/>
            <person name="Silverstein K.A.T."/>
            <person name="Koren S."/>
            <person name="Bechman K.B."/>
            <person name="Herman A."/>
            <person name="Abrahante J.E."/>
            <person name="Garbe J."/>
        </authorList>
    </citation>
    <scope>NUCLEOTIDE SEQUENCE</scope>
    <source>
        <strain evidence="1">Duluth1</strain>
        <tissue evidence="1">Whole animal</tissue>
    </source>
</reference>
<dbReference type="AlphaFoldDB" id="A0A9D4ME05"/>
<sequence>METTRDLYSLYVVGKLMELLVNNPPSLVIPDDRNSISNLDLKGIGTIHEHGCSQVLEAGYLFQLLVVHGDVCTGIGSAVNHGMPYALALPYSLLLMSWSSVLVYSMRSMLSANHKLKICLLGCSAGAPHEVDAIIESQVGNQSATNGDGVVLVSEGFLNYGCQGNGSRKRKHPLRTHTDVLKNSFIRPLRSTALLVYPYSSWMTCTSHSSMFNPLRTR</sequence>
<comment type="caution">
    <text evidence="1">The sequence shown here is derived from an EMBL/GenBank/DDBJ whole genome shotgun (WGS) entry which is preliminary data.</text>
</comment>
<gene>
    <name evidence="1" type="ORF">DPMN_036953</name>
</gene>
<keyword evidence="2" id="KW-1185">Reference proteome</keyword>
<dbReference type="EMBL" id="JAIWYP010000002">
    <property type="protein sequence ID" value="KAH3873717.1"/>
    <property type="molecule type" value="Genomic_DNA"/>
</dbReference>
<dbReference type="Proteomes" id="UP000828390">
    <property type="component" value="Unassembled WGS sequence"/>
</dbReference>
<organism evidence="1 2">
    <name type="scientific">Dreissena polymorpha</name>
    <name type="common">Zebra mussel</name>
    <name type="synonym">Mytilus polymorpha</name>
    <dbReference type="NCBI Taxonomy" id="45954"/>
    <lineage>
        <taxon>Eukaryota</taxon>
        <taxon>Metazoa</taxon>
        <taxon>Spiralia</taxon>
        <taxon>Lophotrochozoa</taxon>
        <taxon>Mollusca</taxon>
        <taxon>Bivalvia</taxon>
        <taxon>Autobranchia</taxon>
        <taxon>Heteroconchia</taxon>
        <taxon>Euheterodonta</taxon>
        <taxon>Imparidentia</taxon>
        <taxon>Neoheterodontei</taxon>
        <taxon>Myida</taxon>
        <taxon>Dreissenoidea</taxon>
        <taxon>Dreissenidae</taxon>
        <taxon>Dreissena</taxon>
    </lineage>
</organism>
<name>A0A9D4ME05_DREPO</name>
<evidence type="ECO:0000313" key="2">
    <source>
        <dbReference type="Proteomes" id="UP000828390"/>
    </source>
</evidence>
<evidence type="ECO:0000313" key="1">
    <source>
        <dbReference type="EMBL" id="KAH3873717.1"/>
    </source>
</evidence>